<dbReference type="InterPro" id="IPR027417">
    <property type="entry name" value="P-loop_NTPase"/>
</dbReference>
<dbReference type="Pfam" id="PF00271">
    <property type="entry name" value="Helicase_C"/>
    <property type="match status" value="1"/>
</dbReference>
<keyword evidence="3" id="KW-0067">ATP-binding</keyword>
<dbReference type="InterPro" id="IPR025202">
    <property type="entry name" value="PLD-like_dom"/>
</dbReference>
<evidence type="ECO:0000259" key="1">
    <source>
        <dbReference type="PROSITE" id="PS51192"/>
    </source>
</evidence>
<reference evidence="3 4" key="1">
    <citation type="submission" date="2017-10" db="EMBL/GenBank/DDBJ databases">
        <title>Bacillus sp. nov., a halophilic bacterium isolated from a Yangshapao Lake.</title>
        <authorList>
            <person name="Wang H."/>
        </authorList>
    </citation>
    <scope>NUCLEOTIDE SEQUENCE [LARGE SCALE GENOMIC DNA]</scope>
    <source>
        <strain evidence="3 4">YSP-3</strain>
    </source>
</reference>
<dbReference type="OrthoDB" id="9802848at2"/>
<sequence length="808" mass="92727">MSRVKLITTQLVEEVTAHIKKADTIYILVSFTMNSGVDVLSDSLNEAAQRGADIKICTGDYMYVTQPSALRKLTSLHAEINVRLLRAKGRSFHPKAYIFNFESEEGILYVGSSNLSRTALTYGVEWNLSVNETASFESFETANEEFMRLFYDPLTVPVNCETIAEYEKEYEHVHRETDANFRNWHETDEKELMFNGSESQAGLVTEPSVSYDINVPLKPRHAQHEALEALNTVVEEDYDKSMVVMATGLGKTYLAGFFAQSFKNVLFVAHREEILYQARKSFNHIMPEKSQGILNGSMKERDTDQVFASIFTLSREKELYRFSPKAFDLVIVDEFHHAAAASYQALLHYFKPRFLLGLTATPDRMDGKDVFNLCGGNVAYQLHFLEAIEKNWLSPFRYFGVYDGTDYSSITWLGTQYDKDELTAAQLKTDLAEKIYQAWTAHKQTRTLAFCSSIRQAQFLSRYFQSQGVRAVSLTSGAASVSRPEAIRQLSEGQLEVIFTVDIFNEGTDIPSIDTLLFARPTESLTVFTQQVGRGLRLHEGKKYCVIIDLLGNYSNADLKLQLFDTQRAIKKNSRKESVIPEVPAACEINLDVQAVSLLEELKRKEQPRKHKILSAYNKLKQELGRRPTYLEFHRQAEIESKAIRDEFKTFPGFLDWAGELNDTESEALTEAKEWLIETERTVMSKSYKMTVLLFMIIRGPDKWTDAVTPEETAPFFRDYYLSRDYRRKIDFSDKTTQNLTDRGAVSLVRTMPMTKWSGSSKGLVSFEDDQFMINRTWTLEHNEIIFGWTNEICQYRLESYFERKAVK</sequence>
<dbReference type="CDD" id="cd09205">
    <property type="entry name" value="PLDc_N_DEXD_b3"/>
    <property type="match status" value="1"/>
</dbReference>
<dbReference type="GO" id="GO:0003677">
    <property type="term" value="F:DNA binding"/>
    <property type="evidence" value="ECO:0007669"/>
    <property type="project" value="InterPro"/>
</dbReference>
<dbReference type="InterPro" id="IPR006935">
    <property type="entry name" value="Helicase/UvrB_N"/>
</dbReference>
<evidence type="ECO:0000313" key="4">
    <source>
        <dbReference type="Proteomes" id="UP000248066"/>
    </source>
</evidence>
<dbReference type="RefSeq" id="WP_110520786.1">
    <property type="nucleotide sequence ID" value="NZ_PDOF01000002.1"/>
</dbReference>
<dbReference type="GO" id="GO:0004386">
    <property type="term" value="F:helicase activity"/>
    <property type="evidence" value="ECO:0007669"/>
    <property type="project" value="UniProtKB-KW"/>
</dbReference>
<feature type="domain" description="Helicase C-terminal" evidence="2">
    <location>
        <begin position="430"/>
        <end position="580"/>
    </location>
</feature>
<evidence type="ECO:0000259" key="2">
    <source>
        <dbReference type="PROSITE" id="PS51194"/>
    </source>
</evidence>
<dbReference type="GO" id="GO:0016787">
    <property type="term" value="F:hydrolase activity"/>
    <property type="evidence" value="ECO:0007669"/>
    <property type="project" value="InterPro"/>
</dbReference>
<accession>A0A2W0H7X5</accession>
<gene>
    <name evidence="3" type="ORF">CR205_14300</name>
</gene>
<keyword evidence="3" id="KW-0347">Helicase</keyword>
<keyword evidence="4" id="KW-1185">Reference proteome</keyword>
<dbReference type="EMBL" id="PDOF01000002">
    <property type="protein sequence ID" value="PYZ96846.1"/>
    <property type="molecule type" value="Genomic_DNA"/>
</dbReference>
<dbReference type="Gene3D" id="3.30.870.10">
    <property type="entry name" value="Endonuclease Chain A"/>
    <property type="match status" value="1"/>
</dbReference>
<dbReference type="PROSITE" id="PS51192">
    <property type="entry name" value="HELICASE_ATP_BIND_1"/>
    <property type="match status" value="1"/>
</dbReference>
<dbReference type="SUPFAM" id="SSF52540">
    <property type="entry name" value="P-loop containing nucleoside triphosphate hydrolases"/>
    <property type="match status" value="1"/>
</dbReference>
<dbReference type="PANTHER" id="PTHR47396:SF1">
    <property type="entry name" value="ATP-DEPENDENT HELICASE IRC3-RELATED"/>
    <property type="match status" value="1"/>
</dbReference>
<dbReference type="GO" id="GO:0005524">
    <property type="term" value="F:ATP binding"/>
    <property type="evidence" value="ECO:0007669"/>
    <property type="project" value="InterPro"/>
</dbReference>
<dbReference type="PANTHER" id="PTHR47396">
    <property type="entry name" value="TYPE I RESTRICTION ENZYME ECOKI R PROTEIN"/>
    <property type="match status" value="1"/>
</dbReference>
<dbReference type="Pfam" id="PF13091">
    <property type="entry name" value="PLDc_2"/>
    <property type="match status" value="1"/>
</dbReference>
<dbReference type="AlphaFoldDB" id="A0A2W0H7X5"/>
<evidence type="ECO:0000313" key="3">
    <source>
        <dbReference type="EMBL" id="PYZ96846.1"/>
    </source>
</evidence>
<organism evidence="3 4">
    <name type="scientific">Alteribacter lacisalsi</name>
    <dbReference type="NCBI Taxonomy" id="2045244"/>
    <lineage>
        <taxon>Bacteria</taxon>
        <taxon>Bacillati</taxon>
        <taxon>Bacillota</taxon>
        <taxon>Bacilli</taxon>
        <taxon>Bacillales</taxon>
        <taxon>Bacillaceae</taxon>
        <taxon>Alteribacter</taxon>
    </lineage>
</organism>
<dbReference type="Pfam" id="PF04851">
    <property type="entry name" value="ResIII"/>
    <property type="match status" value="1"/>
</dbReference>
<dbReference type="SMART" id="SM00490">
    <property type="entry name" value="HELICc"/>
    <property type="match status" value="1"/>
</dbReference>
<dbReference type="CDD" id="cd18799">
    <property type="entry name" value="SF2_C_EcoAI-like"/>
    <property type="match status" value="1"/>
</dbReference>
<proteinExistence type="predicted"/>
<dbReference type="SMART" id="SM00487">
    <property type="entry name" value="DEXDc"/>
    <property type="match status" value="1"/>
</dbReference>
<dbReference type="InterPro" id="IPR050742">
    <property type="entry name" value="Helicase_Restrict-Modif_Enz"/>
</dbReference>
<feature type="domain" description="Helicase ATP-binding" evidence="1">
    <location>
        <begin position="232"/>
        <end position="380"/>
    </location>
</feature>
<dbReference type="PROSITE" id="PS51194">
    <property type="entry name" value="HELICASE_CTER"/>
    <property type="match status" value="1"/>
</dbReference>
<dbReference type="Proteomes" id="UP000248066">
    <property type="component" value="Unassembled WGS sequence"/>
</dbReference>
<protein>
    <submittedName>
        <fullName evidence="3">DNA helicase</fullName>
    </submittedName>
</protein>
<keyword evidence="3" id="KW-0378">Hydrolase</keyword>
<dbReference type="Gene3D" id="3.40.50.300">
    <property type="entry name" value="P-loop containing nucleotide triphosphate hydrolases"/>
    <property type="match status" value="2"/>
</dbReference>
<name>A0A2W0H7X5_9BACI</name>
<dbReference type="CDD" id="cd18032">
    <property type="entry name" value="DEXHc_RE_I_III_res"/>
    <property type="match status" value="1"/>
</dbReference>
<comment type="caution">
    <text evidence="3">The sequence shown here is derived from an EMBL/GenBank/DDBJ whole genome shotgun (WGS) entry which is preliminary data.</text>
</comment>
<dbReference type="SUPFAM" id="SSF56024">
    <property type="entry name" value="Phospholipase D/nuclease"/>
    <property type="match status" value="1"/>
</dbReference>
<dbReference type="InterPro" id="IPR001650">
    <property type="entry name" value="Helicase_C-like"/>
</dbReference>
<dbReference type="InterPro" id="IPR014001">
    <property type="entry name" value="Helicase_ATP-bd"/>
</dbReference>
<keyword evidence="3" id="KW-0547">Nucleotide-binding</keyword>
<dbReference type="GO" id="GO:0005829">
    <property type="term" value="C:cytosol"/>
    <property type="evidence" value="ECO:0007669"/>
    <property type="project" value="TreeGrafter"/>
</dbReference>